<name>A0A2I1H8T0_9GLOM</name>
<reference evidence="1 2" key="1">
    <citation type="submission" date="2015-10" db="EMBL/GenBank/DDBJ databases">
        <title>Genome analyses suggest a sexual origin of heterokaryosis in a supposedly ancient asexual fungus.</title>
        <authorList>
            <person name="Ropars J."/>
            <person name="Sedzielewska K."/>
            <person name="Noel J."/>
            <person name="Charron P."/>
            <person name="Farinelli L."/>
            <person name="Marton T."/>
            <person name="Kruger M."/>
            <person name="Pelin A."/>
            <person name="Brachmann A."/>
            <person name="Corradi N."/>
        </authorList>
    </citation>
    <scope>NUCLEOTIDE SEQUENCE [LARGE SCALE GENOMIC DNA]</scope>
    <source>
        <strain evidence="1 2">A4</strain>
    </source>
</reference>
<dbReference type="AlphaFoldDB" id="A0A2I1H8T0"/>
<protein>
    <submittedName>
        <fullName evidence="1">Uncharacterized protein</fullName>
    </submittedName>
</protein>
<proteinExistence type="predicted"/>
<dbReference type="EMBL" id="LLXI01001816">
    <property type="protein sequence ID" value="PKY55277.1"/>
    <property type="molecule type" value="Genomic_DNA"/>
</dbReference>
<comment type="caution">
    <text evidence="1">The sequence shown here is derived from an EMBL/GenBank/DDBJ whole genome shotgun (WGS) entry which is preliminary data.</text>
</comment>
<accession>A0A2I1H8T0</accession>
<sequence length="113" mass="12841">MSQQGWKDLSTSIWICTSEREVLGPNAHNKPGKTPICLNNPGTKVWYFILIFITKWGGEVFKKIIAKVFREKITAATAEKLSELIISTQNDDIVKRHERIIGDLENRIEDLGS</sequence>
<evidence type="ECO:0000313" key="1">
    <source>
        <dbReference type="EMBL" id="PKY55277.1"/>
    </source>
</evidence>
<keyword evidence="2" id="KW-1185">Reference proteome</keyword>
<organism evidence="1 2">
    <name type="scientific">Rhizophagus irregularis</name>
    <dbReference type="NCBI Taxonomy" id="588596"/>
    <lineage>
        <taxon>Eukaryota</taxon>
        <taxon>Fungi</taxon>
        <taxon>Fungi incertae sedis</taxon>
        <taxon>Mucoromycota</taxon>
        <taxon>Glomeromycotina</taxon>
        <taxon>Glomeromycetes</taxon>
        <taxon>Glomerales</taxon>
        <taxon>Glomeraceae</taxon>
        <taxon>Rhizophagus</taxon>
    </lineage>
</organism>
<evidence type="ECO:0000313" key="2">
    <source>
        <dbReference type="Proteomes" id="UP000234323"/>
    </source>
</evidence>
<dbReference type="Proteomes" id="UP000234323">
    <property type="component" value="Unassembled WGS sequence"/>
</dbReference>
<gene>
    <name evidence="1" type="ORF">RhiirA4_474614</name>
</gene>